<dbReference type="EMBL" id="JACIJR010000007">
    <property type="protein sequence ID" value="MBB5730604.1"/>
    <property type="molecule type" value="Genomic_DNA"/>
</dbReference>
<gene>
    <name evidence="1" type="ORF">FHS99_003107</name>
</gene>
<dbReference type="AlphaFoldDB" id="A0A7W9BUZ7"/>
<keyword evidence="2" id="KW-1185">Reference proteome</keyword>
<protein>
    <submittedName>
        <fullName evidence="1">Uncharacterized protein</fullName>
    </submittedName>
</protein>
<evidence type="ECO:0000313" key="1">
    <source>
        <dbReference type="EMBL" id="MBB5730604.1"/>
    </source>
</evidence>
<dbReference type="OrthoDB" id="7107775at2"/>
<name>A0A7W9BUZ7_9SPHN</name>
<proteinExistence type="predicted"/>
<reference evidence="1 2" key="1">
    <citation type="submission" date="2020-08" db="EMBL/GenBank/DDBJ databases">
        <title>Genomic Encyclopedia of Type Strains, Phase IV (KMG-IV): sequencing the most valuable type-strain genomes for metagenomic binning, comparative biology and taxonomic classification.</title>
        <authorList>
            <person name="Goeker M."/>
        </authorList>
    </citation>
    <scope>NUCLEOTIDE SEQUENCE [LARGE SCALE GENOMIC DNA]</scope>
    <source>
        <strain evidence="1 2">DSM 103336</strain>
    </source>
</reference>
<accession>A0A7W9BUZ7</accession>
<organism evidence="1 2">
    <name type="scientific">Sphingomonas prati</name>
    <dbReference type="NCBI Taxonomy" id="1843237"/>
    <lineage>
        <taxon>Bacteria</taxon>
        <taxon>Pseudomonadati</taxon>
        <taxon>Pseudomonadota</taxon>
        <taxon>Alphaproteobacteria</taxon>
        <taxon>Sphingomonadales</taxon>
        <taxon>Sphingomonadaceae</taxon>
        <taxon>Sphingomonas</taxon>
    </lineage>
</organism>
<comment type="caution">
    <text evidence="1">The sequence shown here is derived from an EMBL/GenBank/DDBJ whole genome shotgun (WGS) entry which is preliminary data.</text>
</comment>
<evidence type="ECO:0000313" key="2">
    <source>
        <dbReference type="Proteomes" id="UP000546701"/>
    </source>
</evidence>
<sequence>MAYKQGLSDDFVAALNSLHDEPAGEWWPRMLSDPDLFVAVRNNYLNVYYRGCSLARIGLESGAVVVDTHYKYLLKPRLKKEYVRALGGVFQLQSQWPNGFADPFTTVLSDIPALKAAAKPYAGEEKKFVGKVIGSHSNVVDVEIALTREAEEATETEPGKGASAKRIDIAALRWAASGPILDFYEAKLFANKEVRAEGDAKVVAQIATYEKLLSTFEGDIRAGFLRSCENVVALRGISTVRQDMARAALAHGDALTVNIKPFLIVGSFDIDQREGPVWKQHRAKLEGALGTPRVLLAGSATSVKLGRGVPPEEAKGA</sequence>
<dbReference type="Proteomes" id="UP000546701">
    <property type="component" value="Unassembled WGS sequence"/>
</dbReference>
<dbReference type="RefSeq" id="WP_157176903.1">
    <property type="nucleotide sequence ID" value="NZ_BMJP01000005.1"/>
</dbReference>